<dbReference type="VEuPathDB" id="FungiDB:ASPWEDRAFT_46704"/>
<dbReference type="Proteomes" id="UP000184383">
    <property type="component" value="Unassembled WGS sequence"/>
</dbReference>
<organism evidence="2 3">
    <name type="scientific">Aspergillus wentii DTO 134E9</name>
    <dbReference type="NCBI Taxonomy" id="1073089"/>
    <lineage>
        <taxon>Eukaryota</taxon>
        <taxon>Fungi</taxon>
        <taxon>Dikarya</taxon>
        <taxon>Ascomycota</taxon>
        <taxon>Pezizomycotina</taxon>
        <taxon>Eurotiomycetes</taxon>
        <taxon>Eurotiomycetidae</taxon>
        <taxon>Eurotiales</taxon>
        <taxon>Aspergillaceae</taxon>
        <taxon>Aspergillus</taxon>
        <taxon>Aspergillus subgen. Cremei</taxon>
    </lineage>
</organism>
<dbReference type="OrthoDB" id="5340163at2759"/>
<dbReference type="AlphaFoldDB" id="A0A1L9R4W7"/>
<dbReference type="RefSeq" id="XP_040683652.1">
    <property type="nucleotide sequence ID" value="XM_040836825.1"/>
</dbReference>
<feature type="compositionally biased region" description="Basic residues" evidence="1">
    <location>
        <begin position="315"/>
        <end position="324"/>
    </location>
</feature>
<protein>
    <submittedName>
        <fullName evidence="2">Uncharacterized protein</fullName>
    </submittedName>
</protein>
<dbReference type="GeneID" id="63752673"/>
<evidence type="ECO:0000313" key="3">
    <source>
        <dbReference type="Proteomes" id="UP000184383"/>
    </source>
</evidence>
<evidence type="ECO:0000256" key="1">
    <source>
        <dbReference type="SAM" id="MobiDB-lite"/>
    </source>
</evidence>
<reference evidence="3" key="1">
    <citation type="journal article" date="2017" name="Genome Biol.">
        <title>Comparative genomics reveals high biological diversity and specific adaptations in the industrially and medically important fungal genus Aspergillus.</title>
        <authorList>
            <person name="de Vries R.P."/>
            <person name="Riley R."/>
            <person name="Wiebenga A."/>
            <person name="Aguilar-Osorio G."/>
            <person name="Amillis S."/>
            <person name="Uchima C.A."/>
            <person name="Anderluh G."/>
            <person name="Asadollahi M."/>
            <person name="Askin M."/>
            <person name="Barry K."/>
            <person name="Battaglia E."/>
            <person name="Bayram O."/>
            <person name="Benocci T."/>
            <person name="Braus-Stromeyer S.A."/>
            <person name="Caldana C."/>
            <person name="Canovas D."/>
            <person name="Cerqueira G.C."/>
            <person name="Chen F."/>
            <person name="Chen W."/>
            <person name="Choi C."/>
            <person name="Clum A."/>
            <person name="Dos Santos R.A."/>
            <person name="Damasio A.R."/>
            <person name="Diallinas G."/>
            <person name="Emri T."/>
            <person name="Fekete E."/>
            <person name="Flipphi M."/>
            <person name="Freyberg S."/>
            <person name="Gallo A."/>
            <person name="Gournas C."/>
            <person name="Habgood R."/>
            <person name="Hainaut M."/>
            <person name="Harispe M.L."/>
            <person name="Henrissat B."/>
            <person name="Hilden K.S."/>
            <person name="Hope R."/>
            <person name="Hossain A."/>
            <person name="Karabika E."/>
            <person name="Karaffa L."/>
            <person name="Karanyi Z."/>
            <person name="Krasevec N."/>
            <person name="Kuo A."/>
            <person name="Kusch H."/>
            <person name="LaButti K."/>
            <person name="Lagendijk E.L."/>
            <person name="Lapidus A."/>
            <person name="Levasseur A."/>
            <person name="Lindquist E."/>
            <person name="Lipzen A."/>
            <person name="Logrieco A.F."/>
            <person name="MacCabe A."/>
            <person name="Maekelae M.R."/>
            <person name="Malavazi I."/>
            <person name="Melin P."/>
            <person name="Meyer V."/>
            <person name="Mielnichuk N."/>
            <person name="Miskei M."/>
            <person name="Molnar A.P."/>
            <person name="Mule G."/>
            <person name="Ngan C.Y."/>
            <person name="Orejas M."/>
            <person name="Orosz E."/>
            <person name="Ouedraogo J.P."/>
            <person name="Overkamp K.M."/>
            <person name="Park H.-S."/>
            <person name="Perrone G."/>
            <person name="Piumi F."/>
            <person name="Punt P.J."/>
            <person name="Ram A.F."/>
            <person name="Ramon A."/>
            <person name="Rauscher S."/>
            <person name="Record E."/>
            <person name="Riano-Pachon D.M."/>
            <person name="Robert V."/>
            <person name="Roehrig J."/>
            <person name="Ruller R."/>
            <person name="Salamov A."/>
            <person name="Salih N.S."/>
            <person name="Samson R.A."/>
            <person name="Sandor E."/>
            <person name="Sanguinetti M."/>
            <person name="Schuetze T."/>
            <person name="Sepcic K."/>
            <person name="Shelest E."/>
            <person name="Sherlock G."/>
            <person name="Sophianopoulou V."/>
            <person name="Squina F.M."/>
            <person name="Sun H."/>
            <person name="Susca A."/>
            <person name="Todd R.B."/>
            <person name="Tsang A."/>
            <person name="Unkles S.E."/>
            <person name="van de Wiele N."/>
            <person name="van Rossen-Uffink D."/>
            <person name="Oliveira J.V."/>
            <person name="Vesth T.C."/>
            <person name="Visser J."/>
            <person name="Yu J.-H."/>
            <person name="Zhou M."/>
            <person name="Andersen M.R."/>
            <person name="Archer D.B."/>
            <person name="Baker S.E."/>
            <person name="Benoit I."/>
            <person name="Brakhage A.A."/>
            <person name="Braus G.H."/>
            <person name="Fischer R."/>
            <person name="Frisvad J.C."/>
            <person name="Goldman G.H."/>
            <person name="Houbraken J."/>
            <person name="Oakley B."/>
            <person name="Pocsi I."/>
            <person name="Scazzocchio C."/>
            <person name="Seiboth B."/>
            <person name="vanKuyk P.A."/>
            <person name="Wortman J."/>
            <person name="Dyer P.S."/>
            <person name="Grigoriev I.V."/>
        </authorList>
    </citation>
    <scope>NUCLEOTIDE SEQUENCE [LARGE SCALE GENOMIC DNA]</scope>
    <source>
        <strain evidence="3">DTO 134E9</strain>
    </source>
</reference>
<dbReference type="Pfam" id="PF14022">
    <property type="entry name" value="DUF4238"/>
    <property type="match status" value="1"/>
</dbReference>
<proteinExistence type="predicted"/>
<gene>
    <name evidence="2" type="ORF">ASPWEDRAFT_46704</name>
</gene>
<feature type="region of interest" description="Disordered" evidence="1">
    <location>
        <begin position="287"/>
        <end position="324"/>
    </location>
</feature>
<dbReference type="EMBL" id="KV878218">
    <property type="protein sequence ID" value="OJJ29975.1"/>
    <property type="molecule type" value="Genomic_DNA"/>
</dbReference>
<dbReference type="InterPro" id="IPR025332">
    <property type="entry name" value="DUF4238"/>
</dbReference>
<name>A0A1L9R4W7_ASPWE</name>
<sequence>MKREINVYWNIENTMTTQSLVDLYQVPNDKNDLNEKLSTLEYQATNILSKARNAFNQQQILELTRMERDTLRKFLFIKKYRHSEFHHRYNHNPTQKYNISDHHRMTEYMKRKHLQHPEDIWFDNLRGLLDLDLEDSDWGRKIMNNIYPDDAAFFIIQVQGSFMAFCTPESVDDEFVMTRNAHIAEGQEYHSFFPISPRLMIILRSNLLRDASIQKRSILDDLPIQVSRSSYTAHVDWKPLSEHRFFFSCFKLSPTHVSIINQLLRNEHTTSIIHDSTYTKASATYLREDRGRRHSSNKGRLYEQRVKKNTPSPGRSRRGKKSSKLHMAQYVAIKVGSQLIQKRHMLQLYQLFRPEAAIKSLWHDIDQASKMVLMRIKTDVALHNSSLSYTEKETVKLNRQKLFMNLPAERVWLYLKICRNMSKFDKDDFKMQISALEIEGIEDGYAKLIGDSPKQELIRDMYLHATT</sequence>
<keyword evidence="3" id="KW-1185">Reference proteome</keyword>
<accession>A0A1L9R4W7</accession>
<evidence type="ECO:0000313" key="2">
    <source>
        <dbReference type="EMBL" id="OJJ29975.1"/>
    </source>
</evidence>